<name>A0A4Y9ELH4_9SPHN</name>
<dbReference type="SUPFAM" id="SSF54909">
    <property type="entry name" value="Dimeric alpha+beta barrel"/>
    <property type="match status" value="1"/>
</dbReference>
<evidence type="ECO:0000256" key="1">
    <source>
        <dbReference type="ARBA" id="ARBA00007689"/>
    </source>
</evidence>
<feature type="domain" description="YCII-related" evidence="2">
    <location>
        <begin position="4"/>
        <end position="88"/>
    </location>
</feature>
<dbReference type="PANTHER" id="PTHR33606:SF3">
    <property type="entry name" value="PROTEIN YCII"/>
    <property type="match status" value="1"/>
</dbReference>
<comment type="caution">
    <text evidence="3">The sequence shown here is derived from an EMBL/GenBank/DDBJ whole genome shotgun (WGS) entry which is preliminary data.</text>
</comment>
<proteinExistence type="inferred from homology"/>
<dbReference type="Pfam" id="PF03795">
    <property type="entry name" value="YCII"/>
    <property type="match status" value="1"/>
</dbReference>
<dbReference type="RefSeq" id="WP_135246893.1">
    <property type="nucleotide sequence ID" value="NZ_SIHO01000003.1"/>
</dbReference>
<accession>A0A4Y9ELH4</accession>
<reference evidence="3 4" key="1">
    <citation type="submission" date="2019-02" db="EMBL/GenBank/DDBJ databases">
        <title>Polymorphobacter sp. isolated from the lake at the Tibet of China.</title>
        <authorList>
            <person name="Li A."/>
        </authorList>
    </citation>
    <scope>NUCLEOTIDE SEQUENCE [LARGE SCALE GENOMIC DNA]</scope>
    <source>
        <strain evidence="3 4">DJ1R-1</strain>
    </source>
</reference>
<gene>
    <name evidence="3" type="ORF">EUV02_13970</name>
</gene>
<dbReference type="InterPro" id="IPR051807">
    <property type="entry name" value="Sec-metab_biosynth-assoc"/>
</dbReference>
<dbReference type="Proteomes" id="UP000297737">
    <property type="component" value="Unassembled WGS sequence"/>
</dbReference>
<protein>
    <submittedName>
        <fullName evidence="3">YciI family protein</fullName>
    </submittedName>
</protein>
<dbReference type="Gene3D" id="3.30.70.1060">
    <property type="entry name" value="Dimeric alpha+beta barrel"/>
    <property type="match status" value="1"/>
</dbReference>
<evidence type="ECO:0000313" key="4">
    <source>
        <dbReference type="Proteomes" id="UP000297737"/>
    </source>
</evidence>
<dbReference type="InterPro" id="IPR005545">
    <property type="entry name" value="YCII"/>
</dbReference>
<sequence>MSYFAIHCIDKPDSADLRAATRPEHLAYIGKIVDSVLVAGPLLGLDGAPIGSLLIIDFADRKAAIQFAADDPYALAGLFASVAVTAWKKVFPAD</sequence>
<evidence type="ECO:0000259" key="2">
    <source>
        <dbReference type="Pfam" id="PF03795"/>
    </source>
</evidence>
<keyword evidence="4" id="KW-1185">Reference proteome</keyword>
<comment type="similarity">
    <text evidence="1">Belongs to the YciI family.</text>
</comment>
<evidence type="ECO:0000313" key="3">
    <source>
        <dbReference type="EMBL" id="TFU01389.1"/>
    </source>
</evidence>
<dbReference type="AlphaFoldDB" id="A0A4Y9ELH4"/>
<dbReference type="InterPro" id="IPR011008">
    <property type="entry name" value="Dimeric_a/b-barrel"/>
</dbReference>
<organism evidence="3 4">
    <name type="scientific">Glacieibacterium arshaanense</name>
    <dbReference type="NCBI Taxonomy" id="2511025"/>
    <lineage>
        <taxon>Bacteria</taxon>
        <taxon>Pseudomonadati</taxon>
        <taxon>Pseudomonadota</taxon>
        <taxon>Alphaproteobacteria</taxon>
        <taxon>Sphingomonadales</taxon>
        <taxon>Sphingosinicellaceae</taxon>
        <taxon>Glacieibacterium</taxon>
    </lineage>
</organism>
<dbReference type="PANTHER" id="PTHR33606">
    <property type="entry name" value="PROTEIN YCII"/>
    <property type="match status" value="1"/>
</dbReference>
<dbReference type="EMBL" id="SIHO01000003">
    <property type="protein sequence ID" value="TFU01389.1"/>
    <property type="molecule type" value="Genomic_DNA"/>
</dbReference>
<dbReference type="OrthoDB" id="2293521at2"/>